<dbReference type="PaxDb" id="29760-VIT_12s0121g00130.t01"/>
<proteinExistence type="predicted"/>
<protein>
    <submittedName>
        <fullName evidence="1">Uncharacterized protein</fullName>
    </submittedName>
</protein>
<dbReference type="Proteomes" id="UP000009183">
    <property type="component" value="Chromosome 12"/>
</dbReference>
<sequence length="78" mass="8228">MKKPGSRPLLASWIGFKSFHFQQFAPGPKWDLFGKDPAVAKSFVCACLGGKLFACSNNGNGKSALSAAENLILVAING</sequence>
<evidence type="ECO:0000313" key="2">
    <source>
        <dbReference type="Proteomes" id="UP000009183"/>
    </source>
</evidence>
<gene>
    <name evidence="1" type="ordered locus">VIT_12s0121g00130</name>
</gene>
<dbReference type="AlphaFoldDB" id="D7UD69"/>
<dbReference type="STRING" id="29760.D7UD69"/>
<accession>D7UD69</accession>
<evidence type="ECO:0000313" key="1">
    <source>
        <dbReference type="EMBL" id="CBI40684.3"/>
    </source>
</evidence>
<dbReference type="HOGENOM" id="CLU_2626978_0_0_1"/>
<keyword evidence="2" id="KW-1185">Reference proteome</keyword>
<dbReference type="EMBL" id="FN596758">
    <property type="protein sequence ID" value="CBI40684.3"/>
    <property type="molecule type" value="Genomic_DNA"/>
</dbReference>
<dbReference type="InParanoid" id="D7UD69"/>
<organism evidence="1 2">
    <name type="scientific">Vitis vinifera</name>
    <name type="common">Grape</name>
    <dbReference type="NCBI Taxonomy" id="29760"/>
    <lineage>
        <taxon>Eukaryota</taxon>
        <taxon>Viridiplantae</taxon>
        <taxon>Streptophyta</taxon>
        <taxon>Embryophyta</taxon>
        <taxon>Tracheophyta</taxon>
        <taxon>Spermatophyta</taxon>
        <taxon>Magnoliopsida</taxon>
        <taxon>eudicotyledons</taxon>
        <taxon>Gunneridae</taxon>
        <taxon>Pentapetalae</taxon>
        <taxon>rosids</taxon>
        <taxon>Vitales</taxon>
        <taxon>Vitaceae</taxon>
        <taxon>Viteae</taxon>
        <taxon>Vitis</taxon>
    </lineage>
</organism>
<reference evidence="2" key="1">
    <citation type="journal article" date="2007" name="Nature">
        <title>The grapevine genome sequence suggests ancestral hexaploidization in major angiosperm phyla.</title>
        <authorList>
            <consortium name="The French-Italian Public Consortium for Grapevine Genome Characterization."/>
            <person name="Jaillon O."/>
            <person name="Aury J.-M."/>
            <person name="Noel B."/>
            <person name="Policriti A."/>
            <person name="Clepet C."/>
            <person name="Casagrande A."/>
            <person name="Choisne N."/>
            <person name="Aubourg S."/>
            <person name="Vitulo N."/>
            <person name="Jubin C."/>
            <person name="Vezzi A."/>
            <person name="Legeai F."/>
            <person name="Hugueney P."/>
            <person name="Dasilva C."/>
            <person name="Horner D."/>
            <person name="Mica E."/>
            <person name="Jublot D."/>
            <person name="Poulain J."/>
            <person name="Bruyere C."/>
            <person name="Billault A."/>
            <person name="Segurens B."/>
            <person name="Gouyvenoux M."/>
            <person name="Ugarte E."/>
            <person name="Cattonaro F."/>
            <person name="Anthouard V."/>
            <person name="Vico V."/>
            <person name="Del Fabbro C."/>
            <person name="Alaux M."/>
            <person name="Di Gaspero G."/>
            <person name="Dumas V."/>
            <person name="Felice N."/>
            <person name="Paillard S."/>
            <person name="Juman I."/>
            <person name="Moroldo M."/>
            <person name="Scalabrin S."/>
            <person name="Canaguier A."/>
            <person name="Le Clainche I."/>
            <person name="Malacrida G."/>
            <person name="Durand E."/>
            <person name="Pesole G."/>
            <person name="Laucou V."/>
            <person name="Chatelet P."/>
            <person name="Merdinoglu D."/>
            <person name="Delledonne M."/>
            <person name="Pezzotti M."/>
            <person name="Lecharny A."/>
            <person name="Scarpelli C."/>
            <person name="Artiguenave F."/>
            <person name="Pe M.E."/>
            <person name="Valle G."/>
            <person name="Morgante M."/>
            <person name="Caboche M."/>
            <person name="Adam-Blondon A.-F."/>
            <person name="Weissenbach J."/>
            <person name="Quetier F."/>
            <person name="Wincker P."/>
        </authorList>
    </citation>
    <scope>NUCLEOTIDE SEQUENCE [LARGE SCALE GENOMIC DNA]</scope>
    <source>
        <strain evidence="2">cv. Pinot noir / PN40024</strain>
    </source>
</reference>
<name>D7UD69_VITVI</name>